<dbReference type="PANTHER" id="PTHR37166">
    <property type="entry name" value="PROTEIN FLAG"/>
    <property type="match status" value="1"/>
</dbReference>
<proteinExistence type="predicted"/>
<feature type="compositionally biased region" description="Polar residues" evidence="1">
    <location>
        <begin position="1"/>
        <end position="21"/>
    </location>
</feature>
<evidence type="ECO:0000256" key="1">
    <source>
        <dbReference type="SAM" id="MobiDB-lite"/>
    </source>
</evidence>
<name>A0A916K2N4_9BACL</name>
<evidence type="ECO:0000313" key="3">
    <source>
        <dbReference type="Proteomes" id="UP000693672"/>
    </source>
</evidence>
<comment type="caution">
    <text evidence="2">The sequence shown here is derived from an EMBL/GenBank/DDBJ whole genome shotgun (WGS) entry which is preliminary data.</text>
</comment>
<gene>
    <name evidence="2" type="ORF">PAESOLCIP111_03519</name>
</gene>
<feature type="compositionally biased region" description="Basic and acidic residues" evidence="1">
    <location>
        <begin position="42"/>
        <end position="51"/>
    </location>
</feature>
<keyword evidence="3" id="KW-1185">Reference proteome</keyword>
<dbReference type="EMBL" id="CAJVAS010000015">
    <property type="protein sequence ID" value="CAG7633981.1"/>
    <property type="molecule type" value="Genomic_DNA"/>
</dbReference>
<accession>A0A916K2N4</accession>
<feature type="region of interest" description="Disordered" evidence="1">
    <location>
        <begin position="1"/>
        <end position="51"/>
    </location>
</feature>
<dbReference type="PANTHER" id="PTHR37166:SF1">
    <property type="entry name" value="PROTEIN FLAG"/>
    <property type="match status" value="1"/>
</dbReference>
<dbReference type="Proteomes" id="UP000693672">
    <property type="component" value="Unassembled WGS sequence"/>
</dbReference>
<evidence type="ECO:0008006" key="4">
    <source>
        <dbReference type="Google" id="ProtNLM"/>
    </source>
</evidence>
<dbReference type="AlphaFoldDB" id="A0A916K2N4"/>
<reference evidence="2" key="1">
    <citation type="submission" date="2021-06" db="EMBL/GenBank/DDBJ databases">
        <authorList>
            <person name="Criscuolo A."/>
        </authorList>
    </citation>
    <scope>NUCLEOTIDE SEQUENCE</scope>
    <source>
        <strain evidence="2">CIP111600</strain>
    </source>
</reference>
<evidence type="ECO:0000313" key="2">
    <source>
        <dbReference type="EMBL" id="CAG7633981.1"/>
    </source>
</evidence>
<dbReference type="InterPro" id="IPR005186">
    <property type="entry name" value="FlaG"/>
</dbReference>
<sequence>MSADMSNQSIGLQSTYSSPSFDSGPVRMAREQEGSVVSSIKSSKELKQAELKGESISISDEQLIKAIERSIKAVEGPMTSLDFSIHKQTKQIMVKVLNKDTGEIIREIPPEKTLDFVAKMQEMAGILIDERR</sequence>
<dbReference type="Pfam" id="PF03646">
    <property type="entry name" value="FlaG"/>
    <property type="match status" value="1"/>
</dbReference>
<protein>
    <recommendedName>
        <fullName evidence="4">Flagellar protein FlaG</fullName>
    </recommendedName>
</protein>
<organism evidence="2 3">
    <name type="scientific">Paenibacillus solanacearum</name>
    <dbReference type="NCBI Taxonomy" id="2048548"/>
    <lineage>
        <taxon>Bacteria</taxon>
        <taxon>Bacillati</taxon>
        <taxon>Bacillota</taxon>
        <taxon>Bacilli</taxon>
        <taxon>Bacillales</taxon>
        <taxon>Paenibacillaceae</taxon>
        <taxon>Paenibacillus</taxon>
    </lineage>
</organism>